<evidence type="ECO:0000256" key="2">
    <source>
        <dbReference type="SAM" id="Phobius"/>
    </source>
</evidence>
<dbReference type="RefSeq" id="WP_169382092.1">
    <property type="nucleotide sequence ID" value="NZ_JAAXLA010000025.1"/>
</dbReference>
<feature type="transmembrane region" description="Helical" evidence="2">
    <location>
        <begin position="6"/>
        <end position="28"/>
    </location>
</feature>
<keyword evidence="2" id="KW-0472">Membrane</keyword>
<keyword evidence="2" id="KW-1133">Transmembrane helix</keyword>
<gene>
    <name evidence="3" type="ORF">HF526_15225</name>
</gene>
<evidence type="ECO:0000256" key="1">
    <source>
        <dbReference type="SAM" id="MobiDB-lite"/>
    </source>
</evidence>
<comment type="caution">
    <text evidence="3">The sequence shown here is derived from an EMBL/GenBank/DDBJ whole genome shotgun (WGS) entry which is preliminary data.</text>
</comment>
<name>A0ABX1SCW8_9PSEU</name>
<accession>A0ABX1SCW8</accession>
<protein>
    <submittedName>
        <fullName evidence="3">Uncharacterized protein</fullName>
    </submittedName>
</protein>
<dbReference type="EMBL" id="JAAXLA010000025">
    <property type="protein sequence ID" value="NMH98647.1"/>
    <property type="molecule type" value="Genomic_DNA"/>
</dbReference>
<feature type="compositionally biased region" description="Low complexity" evidence="1">
    <location>
        <begin position="125"/>
        <end position="151"/>
    </location>
</feature>
<feature type="region of interest" description="Disordered" evidence="1">
    <location>
        <begin position="36"/>
        <end position="80"/>
    </location>
</feature>
<dbReference type="Proteomes" id="UP000820669">
    <property type="component" value="Unassembled WGS sequence"/>
</dbReference>
<feature type="region of interest" description="Disordered" evidence="1">
    <location>
        <begin position="94"/>
        <end position="198"/>
    </location>
</feature>
<organism evidence="3 4">
    <name type="scientific">Pseudonocardia acidicola</name>
    <dbReference type="NCBI Taxonomy" id="2724939"/>
    <lineage>
        <taxon>Bacteria</taxon>
        <taxon>Bacillati</taxon>
        <taxon>Actinomycetota</taxon>
        <taxon>Actinomycetes</taxon>
        <taxon>Pseudonocardiales</taxon>
        <taxon>Pseudonocardiaceae</taxon>
        <taxon>Pseudonocardia</taxon>
    </lineage>
</organism>
<proteinExistence type="predicted"/>
<feature type="compositionally biased region" description="Low complexity" evidence="1">
    <location>
        <begin position="67"/>
        <end position="80"/>
    </location>
</feature>
<feature type="compositionally biased region" description="Low complexity" evidence="1">
    <location>
        <begin position="166"/>
        <end position="178"/>
    </location>
</feature>
<sequence length="328" mass="33395">MQWAISPDVLVLLGAGAVALIIALFVVLSRRRRKRPADDAPAAAVAEPTAADWTGEAASGPSDPPRARQAAAAPLTTAQPATVADAVAAREAGGAREAHLARTAGEADTAPLPIRFGRHTRQSTAEGAPDGDAGADTPAAPTAAEPAAPTEQSAPSVAAEVPAGHPAPADEPGAVEEPPAVEPAEPEPANWAAPPVVRPLSAGSSQTVAEAVAQALAARAAAAERAEAAAALPGDRAKPVPPRVDARDRLLAVLLDDPVRAVSAAADLDRCRDQLERLTDAVRHERGVLAGVLHRLAEAGLQIEQIARLADLPVDEVRALLGPSTRRN</sequence>
<feature type="compositionally biased region" description="Low complexity" evidence="1">
    <location>
        <begin position="39"/>
        <end position="52"/>
    </location>
</feature>
<evidence type="ECO:0000313" key="3">
    <source>
        <dbReference type="EMBL" id="NMH98647.1"/>
    </source>
</evidence>
<evidence type="ECO:0000313" key="4">
    <source>
        <dbReference type="Proteomes" id="UP000820669"/>
    </source>
</evidence>
<keyword evidence="4" id="KW-1185">Reference proteome</keyword>
<keyword evidence="2" id="KW-0812">Transmembrane</keyword>
<reference evidence="3 4" key="1">
    <citation type="submission" date="2020-04" db="EMBL/GenBank/DDBJ databases">
        <authorList>
            <person name="Klaysubun C."/>
            <person name="Duangmal K."/>
            <person name="Lipun K."/>
        </authorList>
    </citation>
    <scope>NUCLEOTIDE SEQUENCE [LARGE SCALE GENOMIC DNA]</scope>
    <source>
        <strain evidence="3 4">K10HN5</strain>
    </source>
</reference>